<feature type="domain" description="Mce/MlaD" evidence="2">
    <location>
        <begin position="39"/>
        <end position="115"/>
    </location>
</feature>
<dbReference type="PANTHER" id="PTHR36698">
    <property type="entry name" value="BLL5892 PROTEIN"/>
    <property type="match status" value="1"/>
</dbReference>
<keyword evidence="6" id="KW-1185">Reference proteome</keyword>
<evidence type="ECO:0000313" key="3">
    <source>
        <dbReference type="EMBL" id="ARR00401.1"/>
    </source>
</evidence>
<reference evidence="3" key="2">
    <citation type="journal article" date="2017" name="Genome Biol. Evol.">
        <title>Comparative genomic analysis identifies a Campylobacter clade deficient in selenium metabolism.</title>
        <authorList>
            <person name="Miller W.G."/>
            <person name="Yee E."/>
            <person name="Lopes B.S."/>
            <person name="Chapman M.H."/>
            <person name="Huynh S."/>
            <person name="Bono J.L."/>
            <person name="Parker C.T."/>
            <person name="Strachan N.J.C."/>
            <person name="Forbes K.J."/>
        </authorList>
    </citation>
    <scope>NUCLEOTIDE SEQUENCE [LARGE SCALE GENOMIC DNA]</scope>
    <source>
        <strain evidence="3">RM6137</strain>
    </source>
</reference>
<keyword evidence="1" id="KW-0472">Membrane</keyword>
<dbReference type="EMBL" id="CP018789">
    <property type="protein sequence ID" value="ARR00401.1"/>
    <property type="molecule type" value="Genomic_DNA"/>
</dbReference>
<protein>
    <submittedName>
        <fullName evidence="3">Lipid asymmetry ABC transporter MlaABCDEF, periplasmic component MlaD</fullName>
    </submittedName>
    <submittedName>
        <fullName evidence="4">MlaD family protein</fullName>
    </submittedName>
</protein>
<feature type="transmembrane region" description="Helical" evidence="1">
    <location>
        <begin position="6"/>
        <end position="27"/>
    </location>
</feature>
<reference evidence="5" key="1">
    <citation type="journal article" date="2017" name="Genome Biol. Evol.">
        <title>Comparative Genomic Analysis Identifies a Campylobacter Clade Deficient in Selenium Metabolism.</title>
        <authorList>
            <person name="Miller W.G."/>
            <person name="Yee E."/>
            <person name="Lopes B.S."/>
            <person name="Chapman M.H."/>
            <person name="Huynh S."/>
            <person name="Bono J.L."/>
            <person name="Parker C.T."/>
            <person name="Strachan N.J.C."/>
            <person name="Forbes K.J."/>
        </authorList>
    </citation>
    <scope>NUCLEOTIDE SEQUENCE [LARGE SCALE GENOMIC DNA]</scope>
    <source>
        <strain evidence="5">RM6137</strain>
    </source>
</reference>
<evidence type="ECO:0000256" key="1">
    <source>
        <dbReference type="SAM" id="Phobius"/>
    </source>
</evidence>
<accession>A0A1X9SVY0</accession>
<dbReference type="InterPro" id="IPR003399">
    <property type="entry name" value="Mce/MlaD"/>
</dbReference>
<dbReference type="EMBL" id="JAZBRD010000013">
    <property type="protein sequence ID" value="MEE3745119.1"/>
    <property type="molecule type" value="Genomic_DNA"/>
</dbReference>
<dbReference type="PANTHER" id="PTHR36698:SF2">
    <property type="entry name" value="MCE_MLAD DOMAIN-CONTAINING PROTEIN"/>
    <property type="match status" value="1"/>
</dbReference>
<dbReference type="RefSeq" id="WP_086237847.1">
    <property type="nucleotide sequence ID" value="NZ_CP018789.1"/>
</dbReference>
<dbReference type="Proteomes" id="UP000194260">
    <property type="component" value="Chromosome"/>
</dbReference>
<keyword evidence="1" id="KW-1133">Transmembrane helix</keyword>
<evidence type="ECO:0000313" key="6">
    <source>
        <dbReference type="Proteomes" id="UP001331664"/>
    </source>
</evidence>
<organism evidence="3 5">
    <name type="scientific">Campylobacter porcelli</name>
    <dbReference type="NCBI Taxonomy" id="1660073"/>
    <lineage>
        <taxon>Bacteria</taxon>
        <taxon>Pseudomonadati</taxon>
        <taxon>Campylobacterota</taxon>
        <taxon>Epsilonproteobacteria</taxon>
        <taxon>Campylobacterales</taxon>
        <taxon>Campylobacteraceae</taxon>
        <taxon>Campylobacter</taxon>
    </lineage>
</organism>
<keyword evidence="1" id="KW-0812">Transmembrane</keyword>
<reference evidence="4 6" key="3">
    <citation type="submission" date="2024-01" db="EMBL/GenBank/DDBJ databases">
        <title>Campylobacter porcellus sp. nov.</title>
        <authorList>
            <person name="Papic B."/>
            <person name="Gruntar I."/>
        </authorList>
    </citation>
    <scope>NUCLEOTIDE SEQUENCE [LARGE SCALE GENOMIC DNA]</scope>
    <source>
        <strain evidence="4 6">CX2-4855-23</strain>
    </source>
</reference>
<gene>
    <name evidence="3" type="ORF">CSUIS_0575</name>
    <name evidence="4" type="ORF">V2I23_07480</name>
</gene>
<dbReference type="KEGG" id="camy:CSUIS_0575"/>
<evidence type="ECO:0000259" key="2">
    <source>
        <dbReference type="Pfam" id="PF02470"/>
    </source>
</evidence>
<dbReference type="Pfam" id="PF02470">
    <property type="entry name" value="MlaD"/>
    <property type="match status" value="1"/>
</dbReference>
<name>A0A1X9SVY0_9BACT</name>
<dbReference type="STRING" id="1660073.CSUIS_0575"/>
<dbReference type="Proteomes" id="UP001331664">
    <property type="component" value="Unassembled WGS sequence"/>
</dbReference>
<proteinExistence type="predicted"/>
<dbReference type="AlphaFoldDB" id="A0A1X9SVY0"/>
<evidence type="ECO:0000313" key="5">
    <source>
        <dbReference type="Proteomes" id="UP000194260"/>
    </source>
</evidence>
<sequence>MENRNSYFIVGLFFCLVVGFMGVFLLFMQGHNGKDMRDYYIVTKELPNGIKKDSEVRFIGVPVGYVKDIYFSNPSLATIEIWLSVDDNLPIKIDSKAIVERSGISGIAHINITKGSDEARVFDKKERAELMMGEGLLDKIGSKTANLTDSLDRIANKIDISLKQENIDKLINSIDRLNSLMNVIASYENLEKIDNIISNINGITSDLNGANLQNVILNLDKTINSVGGTWASIDSRVKDGQMDFKSIVAPTLNLATDSISQLNDLLIQIKNNLNNLEDNPYEFFFKNRDDK</sequence>
<evidence type="ECO:0000313" key="4">
    <source>
        <dbReference type="EMBL" id="MEE3745119.1"/>
    </source>
</evidence>